<evidence type="ECO:0000256" key="3">
    <source>
        <dbReference type="PIRSR" id="PIRSR004848-1"/>
    </source>
</evidence>
<dbReference type="FunFam" id="3.20.20.10:FF:000018">
    <property type="entry name" value="Pyridoxal phosphate homeostasis protein"/>
    <property type="match status" value="1"/>
</dbReference>
<dbReference type="InterPro" id="IPR029066">
    <property type="entry name" value="PLP-binding_barrel"/>
</dbReference>
<proteinExistence type="inferred from homology"/>
<evidence type="ECO:0000313" key="6">
    <source>
        <dbReference type="EMBL" id="EKY00270.1"/>
    </source>
</evidence>
<evidence type="ECO:0000259" key="5">
    <source>
        <dbReference type="Pfam" id="PF01168"/>
    </source>
</evidence>
<gene>
    <name evidence="6" type="ORF">HMPREF9134_01604</name>
</gene>
<dbReference type="SUPFAM" id="SSF51419">
    <property type="entry name" value="PLP-binding barrel"/>
    <property type="match status" value="1"/>
</dbReference>
<dbReference type="HOGENOM" id="CLU_059988_0_1_10"/>
<dbReference type="STRING" id="1127696.HMPREF9134_01604"/>
<dbReference type="AlphaFoldDB" id="L1NAG5"/>
<reference evidence="6 7" key="1">
    <citation type="submission" date="2012-05" db="EMBL/GenBank/DDBJ databases">
        <authorList>
            <person name="Weinstock G."/>
            <person name="Sodergren E."/>
            <person name="Lobos E.A."/>
            <person name="Fulton L."/>
            <person name="Fulton R."/>
            <person name="Courtney L."/>
            <person name="Fronick C."/>
            <person name="O'Laughlin M."/>
            <person name="Godfrey J."/>
            <person name="Wilson R.M."/>
            <person name="Miner T."/>
            <person name="Farmer C."/>
            <person name="Delehaunty K."/>
            <person name="Cordes M."/>
            <person name="Minx P."/>
            <person name="Tomlinson C."/>
            <person name="Chen J."/>
            <person name="Wollam A."/>
            <person name="Pepin K.H."/>
            <person name="Bhonagiri V."/>
            <person name="Zhang X."/>
            <person name="Suruliraj S."/>
            <person name="Warren W."/>
            <person name="Mitreva M."/>
            <person name="Mardis E.R."/>
            <person name="Wilson R.K."/>
        </authorList>
    </citation>
    <scope>NUCLEOTIDE SEQUENCE [LARGE SCALE GENOMIC DNA]</scope>
    <source>
        <strain evidence="6 7">F0037</strain>
    </source>
</reference>
<name>L1NAG5_9PORP</name>
<dbReference type="PROSITE" id="PS01211">
    <property type="entry name" value="UPF0001"/>
    <property type="match status" value="1"/>
</dbReference>
<feature type="domain" description="Alanine racemase N-terminal" evidence="5">
    <location>
        <begin position="7"/>
        <end position="239"/>
    </location>
</feature>
<dbReference type="RefSeq" id="WP_005467724.1">
    <property type="nucleotide sequence ID" value="NZ_KB291032.1"/>
</dbReference>
<dbReference type="CDD" id="cd00635">
    <property type="entry name" value="PLPDE_III_YBL036c_like"/>
    <property type="match status" value="1"/>
</dbReference>
<dbReference type="GO" id="GO:0030170">
    <property type="term" value="F:pyridoxal phosphate binding"/>
    <property type="evidence" value="ECO:0007669"/>
    <property type="project" value="UniProtKB-UniRule"/>
</dbReference>
<comment type="caution">
    <text evidence="6">The sequence shown here is derived from an EMBL/GenBank/DDBJ whole genome shotgun (WGS) entry which is preliminary data.</text>
</comment>
<dbReference type="PATRIC" id="fig|1127696.3.peg.1447"/>
<feature type="modified residue" description="N6-(pyridoxal phosphate)lysine" evidence="2 3">
    <location>
        <position position="31"/>
    </location>
</feature>
<dbReference type="PIRSF" id="PIRSF004848">
    <property type="entry name" value="YBL036c_PLPDEIII"/>
    <property type="match status" value="1"/>
</dbReference>
<comment type="function">
    <text evidence="2">Pyridoxal 5'-phosphate (PLP)-binding protein, which is involved in PLP homeostasis.</text>
</comment>
<sequence>MSLLRSEEIASRLSKLRAELPATAQLVAVSKFHPADYVIKAYEAHQRIFGESRVQELVGKWEALHESYPDIAWHFIGPLQTNKVKYIAPFIAMIESVTSERLLREICRQADRVSGSSINGRRVIPVLLELHVAQEETKSGFSRDELFALLETIHRTPEEWQGVELRGLMAMASNTEDEAQIEREFAFVRSVFDEVRTSGLLLCPERFTELSMGMSGDYPIALRHGATLVRIGSAIFGDRL</sequence>
<dbReference type="InterPro" id="IPR001608">
    <property type="entry name" value="Ala_racemase_N"/>
</dbReference>
<dbReference type="Gene3D" id="3.20.20.10">
    <property type="entry name" value="Alanine racemase"/>
    <property type="match status" value="1"/>
</dbReference>
<evidence type="ECO:0000256" key="2">
    <source>
        <dbReference type="HAMAP-Rule" id="MF_02087"/>
    </source>
</evidence>
<protein>
    <recommendedName>
        <fullName evidence="2">Pyridoxal phosphate homeostasis protein</fullName>
        <shortName evidence="2">PLP homeostasis protein</shortName>
    </recommendedName>
</protein>
<organism evidence="6 7">
    <name type="scientific">Porphyromonas catoniae F0037</name>
    <dbReference type="NCBI Taxonomy" id="1127696"/>
    <lineage>
        <taxon>Bacteria</taxon>
        <taxon>Pseudomonadati</taxon>
        <taxon>Bacteroidota</taxon>
        <taxon>Bacteroidia</taxon>
        <taxon>Bacteroidales</taxon>
        <taxon>Porphyromonadaceae</taxon>
        <taxon>Porphyromonas</taxon>
    </lineage>
</organism>
<dbReference type="HAMAP" id="MF_02087">
    <property type="entry name" value="PLP_homeostasis"/>
    <property type="match status" value="1"/>
</dbReference>
<dbReference type="eggNOG" id="COG0325">
    <property type="taxonomic scope" value="Bacteria"/>
</dbReference>
<dbReference type="InterPro" id="IPR011078">
    <property type="entry name" value="PyrdxlP_homeostasis"/>
</dbReference>
<comment type="similarity">
    <text evidence="2 4">Belongs to the pyridoxal phosphate-binding protein YggS/PROSC family.</text>
</comment>
<comment type="cofactor">
    <cofactor evidence="3">
        <name>pyridoxal 5'-phosphate</name>
        <dbReference type="ChEBI" id="CHEBI:597326"/>
    </cofactor>
</comment>
<keyword evidence="1 2" id="KW-0663">Pyridoxal phosphate</keyword>
<accession>L1NAG5</accession>
<evidence type="ECO:0000256" key="4">
    <source>
        <dbReference type="RuleBase" id="RU004514"/>
    </source>
</evidence>
<dbReference type="Pfam" id="PF01168">
    <property type="entry name" value="Ala_racemase_N"/>
    <property type="match status" value="1"/>
</dbReference>
<evidence type="ECO:0000313" key="7">
    <source>
        <dbReference type="Proteomes" id="UP000010408"/>
    </source>
</evidence>
<dbReference type="NCBIfam" id="TIGR00044">
    <property type="entry name" value="YggS family pyridoxal phosphate-dependent enzyme"/>
    <property type="match status" value="1"/>
</dbReference>
<evidence type="ECO:0000256" key="1">
    <source>
        <dbReference type="ARBA" id="ARBA00022898"/>
    </source>
</evidence>
<dbReference type="Proteomes" id="UP000010408">
    <property type="component" value="Unassembled WGS sequence"/>
</dbReference>
<dbReference type="PANTHER" id="PTHR10146:SF14">
    <property type="entry name" value="PYRIDOXAL PHOSPHATE HOMEOSTASIS PROTEIN"/>
    <property type="match status" value="1"/>
</dbReference>
<dbReference type="PANTHER" id="PTHR10146">
    <property type="entry name" value="PROLINE SYNTHETASE CO-TRANSCRIBED BACTERIAL HOMOLOG PROTEIN"/>
    <property type="match status" value="1"/>
</dbReference>
<dbReference type="EMBL" id="AMEQ01000040">
    <property type="protein sequence ID" value="EKY00270.1"/>
    <property type="molecule type" value="Genomic_DNA"/>
</dbReference>